<gene>
    <name evidence="1" type="ORF">HNR71_003042</name>
</gene>
<organism evidence="1 2">
    <name type="scientific">Kribbella sandramycini</name>
    <dbReference type="NCBI Taxonomy" id="60450"/>
    <lineage>
        <taxon>Bacteria</taxon>
        <taxon>Bacillati</taxon>
        <taxon>Actinomycetota</taxon>
        <taxon>Actinomycetes</taxon>
        <taxon>Propionibacteriales</taxon>
        <taxon>Kribbellaceae</taxon>
        <taxon>Kribbella</taxon>
    </lineage>
</organism>
<proteinExistence type="predicted"/>
<dbReference type="AlphaFoldDB" id="A0A841SDA0"/>
<accession>A0A841SDA0</accession>
<evidence type="ECO:0000313" key="2">
    <source>
        <dbReference type="Proteomes" id="UP000553957"/>
    </source>
</evidence>
<dbReference type="Proteomes" id="UP000553957">
    <property type="component" value="Unassembled WGS sequence"/>
</dbReference>
<dbReference type="EMBL" id="JACHKF010000001">
    <property type="protein sequence ID" value="MBB6567405.1"/>
    <property type="molecule type" value="Genomic_DNA"/>
</dbReference>
<name>A0A841SDA0_9ACTN</name>
<protein>
    <submittedName>
        <fullName evidence="1">Uncharacterized protein</fullName>
    </submittedName>
</protein>
<reference evidence="1 2" key="1">
    <citation type="submission" date="2020-08" db="EMBL/GenBank/DDBJ databases">
        <title>Sequencing the genomes of 1000 actinobacteria strains.</title>
        <authorList>
            <person name="Klenk H.-P."/>
        </authorList>
    </citation>
    <scope>NUCLEOTIDE SEQUENCE [LARGE SCALE GENOMIC DNA]</scope>
    <source>
        <strain evidence="1 2">DSM 15626</strain>
    </source>
</reference>
<evidence type="ECO:0000313" key="1">
    <source>
        <dbReference type="EMBL" id="MBB6567405.1"/>
    </source>
</evidence>
<comment type="caution">
    <text evidence="1">The sequence shown here is derived from an EMBL/GenBank/DDBJ whole genome shotgun (WGS) entry which is preliminary data.</text>
</comment>
<sequence>MDRKAEEALDAVFIVRFRQRSEAPAWAPEMAC</sequence>